<evidence type="ECO:0000256" key="2">
    <source>
        <dbReference type="HAMAP-Rule" id="MF_01841"/>
    </source>
</evidence>
<feature type="active site" description="Amidino-cysteine intermediate" evidence="2">
    <location>
        <position position="361"/>
    </location>
</feature>
<reference evidence="4" key="1">
    <citation type="journal article" date="2019" name="Int. J. Syst. Evol. Microbiol.">
        <title>The Global Catalogue of Microorganisms (GCM) 10K type strain sequencing project: providing services to taxonomists for standard genome sequencing and annotation.</title>
        <authorList>
            <consortium name="The Broad Institute Genomics Platform"/>
            <consortium name="The Broad Institute Genome Sequencing Center for Infectious Disease"/>
            <person name="Wu L."/>
            <person name="Ma J."/>
        </authorList>
    </citation>
    <scope>NUCLEOTIDE SEQUENCE [LARGE SCALE GENOMIC DNA]</scope>
    <source>
        <strain evidence="4">NBRC 112502</strain>
    </source>
</reference>
<protein>
    <recommendedName>
        <fullName evidence="2">Putative agmatine deiminase</fullName>
        <ecNumber evidence="2">3.5.3.12</ecNumber>
    </recommendedName>
    <alternativeName>
        <fullName evidence="2">Agmatine iminohydrolase</fullName>
    </alternativeName>
</protein>
<proteinExistence type="inferred from homology"/>
<dbReference type="SUPFAM" id="SSF55909">
    <property type="entry name" value="Pentein"/>
    <property type="match status" value="1"/>
</dbReference>
<dbReference type="NCBIfam" id="TIGR03380">
    <property type="entry name" value="agmatine_aguA"/>
    <property type="match status" value="1"/>
</dbReference>
<keyword evidence="4" id="KW-1185">Reference proteome</keyword>
<dbReference type="PANTHER" id="PTHR31377">
    <property type="entry name" value="AGMATINE DEIMINASE-RELATED"/>
    <property type="match status" value="1"/>
</dbReference>
<dbReference type="Pfam" id="PF04371">
    <property type="entry name" value="PAD_porph"/>
    <property type="match status" value="1"/>
</dbReference>
<dbReference type="NCBIfam" id="NF010070">
    <property type="entry name" value="PRK13551.1"/>
    <property type="match status" value="1"/>
</dbReference>
<dbReference type="HAMAP" id="MF_01841">
    <property type="entry name" value="Agmatine_deimin"/>
    <property type="match status" value="1"/>
</dbReference>
<comment type="caution">
    <text evidence="3">The sequence shown here is derived from an EMBL/GenBank/DDBJ whole genome shotgun (WGS) entry which is preliminary data.</text>
</comment>
<dbReference type="RefSeq" id="WP_284259306.1">
    <property type="nucleotide sequence ID" value="NZ_BSOS01000090.1"/>
</dbReference>
<name>A0ABQ6ACD2_9PROT</name>
<accession>A0ABQ6ACD2</accession>
<sequence>MVPANQAAACAPVPRELGFAMPAEWAPHAGCWMIWPERPDNWRLGAKPAQAAFTAVASAIARFEPVTMLVSARQFAHARAMLPEAVRVVELSTNDSWARDVGASFLLNPAGERAGVDWPFNAWGGLQGGLYFPWDLDDQVAAKMLEMERARRFRAPKIIEGGAIHVDGEGSVLVTEACLLNENRNPGATRQEMERVLKDYLGASHVIWLGEGVPGDETGGHIDNLACFVRPGVVLLTWCDDPADPHYEISRAAHERLQGARDAKGRPITVEHIPMPTPMFISEEEAAGIDHAENGMNRAAGERLAASYVNFYIANGAIIAPCFGVATDAAARAVLARLFPEREIVMVAAREILLGGGNIHCITQQLPRT</sequence>
<dbReference type="Proteomes" id="UP001156641">
    <property type="component" value="Unassembled WGS sequence"/>
</dbReference>
<dbReference type="EMBL" id="BSOS01000090">
    <property type="protein sequence ID" value="GLR68461.1"/>
    <property type="molecule type" value="Genomic_DNA"/>
</dbReference>
<evidence type="ECO:0000256" key="1">
    <source>
        <dbReference type="ARBA" id="ARBA00022801"/>
    </source>
</evidence>
<evidence type="ECO:0000313" key="4">
    <source>
        <dbReference type="Proteomes" id="UP001156641"/>
    </source>
</evidence>
<dbReference type="InterPro" id="IPR017754">
    <property type="entry name" value="Agmatine_deiminase"/>
</dbReference>
<gene>
    <name evidence="2 3" type="primary">aguA</name>
    <name evidence="3" type="ORF">GCM10010909_31420</name>
</gene>
<comment type="catalytic activity">
    <reaction evidence="2">
        <text>agmatine + H2O = N-carbamoylputrescine + NH4(+)</text>
        <dbReference type="Rhea" id="RHEA:18037"/>
        <dbReference type="ChEBI" id="CHEBI:15377"/>
        <dbReference type="ChEBI" id="CHEBI:28938"/>
        <dbReference type="ChEBI" id="CHEBI:58145"/>
        <dbReference type="ChEBI" id="CHEBI:58318"/>
        <dbReference type="EC" id="3.5.3.12"/>
    </reaction>
</comment>
<dbReference type="PANTHER" id="PTHR31377:SF0">
    <property type="entry name" value="AGMATINE DEIMINASE-RELATED"/>
    <property type="match status" value="1"/>
</dbReference>
<dbReference type="InterPro" id="IPR007466">
    <property type="entry name" value="Peptidyl-Arg-deiminase_porph"/>
</dbReference>
<dbReference type="EC" id="3.5.3.12" evidence="2"/>
<keyword evidence="1 2" id="KW-0378">Hydrolase</keyword>
<evidence type="ECO:0000313" key="3">
    <source>
        <dbReference type="EMBL" id="GLR68461.1"/>
    </source>
</evidence>
<comment type="similarity">
    <text evidence="2">Belongs to the agmatine deiminase family.</text>
</comment>
<dbReference type="Gene3D" id="3.75.10.10">
    <property type="entry name" value="L-arginine/glycine Amidinotransferase, Chain A"/>
    <property type="match status" value="1"/>
</dbReference>
<organism evidence="3 4">
    <name type="scientific">Acidocella aquatica</name>
    <dbReference type="NCBI Taxonomy" id="1922313"/>
    <lineage>
        <taxon>Bacteria</taxon>
        <taxon>Pseudomonadati</taxon>
        <taxon>Pseudomonadota</taxon>
        <taxon>Alphaproteobacteria</taxon>
        <taxon>Acetobacterales</taxon>
        <taxon>Acidocellaceae</taxon>
        <taxon>Acidocella</taxon>
    </lineage>
</organism>